<evidence type="ECO:0000313" key="3">
    <source>
        <dbReference type="EMBL" id="ORY59164.1"/>
    </source>
</evidence>
<dbReference type="OrthoDB" id="1881at2759"/>
<feature type="region of interest" description="Disordered" evidence="1">
    <location>
        <begin position="662"/>
        <end position="707"/>
    </location>
</feature>
<dbReference type="GO" id="GO:0005979">
    <property type="term" value="P:regulation of glycogen biosynthetic process"/>
    <property type="evidence" value="ECO:0007669"/>
    <property type="project" value="TreeGrafter"/>
</dbReference>
<feature type="compositionally biased region" description="Polar residues" evidence="1">
    <location>
        <begin position="218"/>
        <end position="230"/>
    </location>
</feature>
<dbReference type="InParanoid" id="A0A1Y2DJ57"/>
<dbReference type="GO" id="GO:2001069">
    <property type="term" value="F:glycogen binding"/>
    <property type="evidence" value="ECO:0007669"/>
    <property type="project" value="TreeGrafter"/>
</dbReference>
<dbReference type="Pfam" id="PF03370">
    <property type="entry name" value="CBM_21"/>
    <property type="match status" value="1"/>
</dbReference>
<dbReference type="PANTHER" id="PTHR12307">
    <property type="entry name" value="PROTEIN PHOSPHATASE 1 REGULATORY SUBUNIT"/>
    <property type="match status" value="1"/>
</dbReference>
<dbReference type="AlphaFoldDB" id="A0A1Y2DJ57"/>
<protein>
    <submittedName>
        <fullName evidence="3">Putative phosphatase regulatory subunit-domain-containing protein</fullName>
    </submittedName>
</protein>
<dbReference type="EMBL" id="MCFJ01000014">
    <property type="protein sequence ID" value="ORY59164.1"/>
    <property type="molecule type" value="Genomic_DNA"/>
</dbReference>
<feature type="compositionally biased region" description="Low complexity" evidence="1">
    <location>
        <begin position="117"/>
        <end position="126"/>
    </location>
</feature>
<dbReference type="InterPro" id="IPR005036">
    <property type="entry name" value="CBM21_dom"/>
</dbReference>
<feature type="compositionally biased region" description="Acidic residues" evidence="1">
    <location>
        <begin position="231"/>
        <end position="240"/>
    </location>
</feature>
<name>A0A1Y2DJ57_9PEZI</name>
<dbReference type="STRING" id="1141098.A0A1Y2DJ57"/>
<accession>A0A1Y2DJ57</accession>
<keyword evidence="4" id="KW-1185">Reference proteome</keyword>
<feature type="compositionally biased region" description="Low complexity" evidence="1">
    <location>
        <begin position="689"/>
        <end position="698"/>
    </location>
</feature>
<dbReference type="PROSITE" id="PS51159">
    <property type="entry name" value="CBM21"/>
    <property type="match status" value="1"/>
</dbReference>
<proteinExistence type="predicted"/>
<feature type="compositionally biased region" description="Polar residues" evidence="1">
    <location>
        <begin position="472"/>
        <end position="497"/>
    </location>
</feature>
<dbReference type="PANTHER" id="PTHR12307:SF36">
    <property type="entry name" value="GLYCOGEN-BINDING SUBUNIT 76A"/>
    <property type="match status" value="1"/>
</dbReference>
<feature type="compositionally biased region" description="Low complexity" evidence="1">
    <location>
        <begin position="1"/>
        <end position="24"/>
    </location>
</feature>
<evidence type="ECO:0000313" key="4">
    <source>
        <dbReference type="Proteomes" id="UP000193689"/>
    </source>
</evidence>
<evidence type="ECO:0000259" key="2">
    <source>
        <dbReference type="PROSITE" id="PS51159"/>
    </source>
</evidence>
<feature type="compositionally biased region" description="Polar residues" evidence="1">
    <location>
        <begin position="662"/>
        <end position="674"/>
    </location>
</feature>
<dbReference type="Proteomes" id="UP000193689">
    <property type="component" value="Unassembled WGS sequence"/>
</dbReference>
<sequence length="812" mass="87347">MPYTPPANRSPASSAPSSPSTSRRSSFHGTGMTAGGSSAGSPSRPALPRSASYLSKHRRAPSAVVGTGPITNGSTPDITPPGTSHDLQRMVASQNAGPIRQSPPPIGDARSMPPGAIISPPESQSSSEDEGATGDSRGRQIENLKELQDAISAIPQHRESSPNRRTPAIDVLVLPSQIPNIVEAAPRSLDGEVVEGILKSGSRKIAHSRASTEPFVSISMSKSAGASPTISDEDEDEDTDEPPRKPQMVRKKSGELVRPALRPSSSQRRPSSMPGTPTFSKAVHFDSHLEHVRHFLQVDRPLAVSAGSSPVENYESDTEYPFNTDDKTSARTPPFEWDIAVNNFPADTPIRKSLPARLDRVWMSSDQKSLVGSISVANLAFQKTVVCRFTFDYWKTTSEVAAEYSHEIRPRDTDIGHDQFQFNIKLSDLANLESKTLYFCIKYCVNGVEYWDNNNGVNFQVDFKKKALPQNGKKNFQGASSRPANSLPRSTRRTNPSAAARPMSMPVGIMDEFGHDSKFVNFEQPIHEYLGESRPTGLRLKSSKSTTSLPSDNLTNRLSAPSGLAFANRYDFGASLTAAMQAQKDPNGSPRGDGLYMKPNKKGSYIHPIQTSPPRPGPPGPTMAPAVVPQASNTHSPASATIASASYEEIVNKYCFFNGSKQSSPQIKDGTLQSGRYDGAGDEFSTRYSSANSSSNSSPEMPPKAQHHSLRYSIHNNLNPYFQNPHVTIGASPAESPIGSPSATSRQSLSPSSSMTPTARSGPPTPMPGSFSLAGTSIGGYTIDTPSFNHAQHHADRFPFTADAHTSPAIRG</sequence>
<feature type="region of interest" description="Disordered" evidence="1">
    <location>
        <begin position="201"/>
        <end position="280"/>
    </location>
</feature>
<feature type="domain" description="CBM21" evidence="2">
    <location>
        <begin position="346"/>
        <end position="462"/>
    </location>
</feature>
<feature type="region of interest" description="Disordered" evidence="1">
    <location>
        <begin position="1"/>
        <end position="142"/>
    </location>
</feature>
<dbReference type="GO" id="GO:0008157">
    <property type="term" value="F:protein phosphatase 1 binding"/>
    <property type="evidence" value="ECO:0007669"/>
    <property type="project" value="TreeGrafter"/>
</dbReference>
<dbReference type="Gene3D" id="2.60.40.2440">
    <property type="entry name" value="Carbohydrate binding type-21 domain"/>
    <property type="match status" value="1"/>
</dbReference>
<dbReference type="GeneID" id="63772857"/>
<reference evidence="3 4" key="1">
    <citation type="submission" date="2016-07" db="EMBL/GenBank/DDBJ databases">
        <title>Pervasive Adenine N6-methylation of Active Genes in Fungi.</title>
        <authorList>
            <consortium name="DOE Joint Genome Institute"/>
            <person name="Mondo S.J."/>
            <person name="Dannebaum R.O."/>
            <person name="Kuo R.C."/>
            <person name="Labutti K."/>
            <person name="Haridas S."/>
            <person name="Kuo A."/>
            <person name="Salamov A."/>
            <person name="Ahrendt S.R."/>
            <person name="Lipzen A."/>
            <person name="Sullivan W."/>
            <person name="Andreopoulos W.B."/>
            <person name="Clum A."/>
            <person name="Lindquist E."/>
            <person name="Daum C."/>
            <person name="Ramamoorthy G.K."/>
            <person name="Gryganskyi A."/>
            <person name="Culley D."/>
            <person name="Magnuson J.K."/>
            <person name="James T.Y."/>
            <person name="O'Malley M.A."/>
            <person name="Stajich J.E."/>
            <person name="Spatafora J.W."/>
            <person name="Visel A."/>
            <person name="Grigoriev I.V."/>
        </authorList>
    </citation>
    <scope>NUCLEOTIDE SEQUENCE [LARGE SCALE GENOMIC DNA]</scope>
    <source>
        <strain evidence="3 4">CBS 129021</strain>
    </source>
</reference>
<feature type="compositionally biased region" description="Low complexity" evidence="1">
    <location>
        <begin position="258"/>
        <end position="274"/>
    </location>
</feature>
<dbReference type="RefSeq" id="XP_040711858.1">
    <property type="nucleotide sequence ID" value="XM_040856645.1"/>
</dbReference>
<organism evidence="3 4">
    <name type="scientific">Pseudomassariella vexata</name>
    <dbReference type="NCBI Taxonomy" id="1141098"/>
    <lineage>
        <taxon>Eukaryota</taxon>
        <taxon>Fungi</taxon>
        <taxon>Dikarya</taxon>
        <taxon>Ascomycota</taxon>
        <taxon>Pezizomycotina</taxon>
        <taxon>Sordariomycetes</taxon>
        <taxon>Xylariomycetidae</taxon>
        <taxon>Amphisphaeriales</taxon>
        <taxon>Pseudomassariaceae</taxon>
        <taxon>Pseudomassariella</taxon>
    </lineage>
</organism>
<feature type="region of interest" description="Disordered" evidence="1">
    <location>
        <begin position="470"/>
        <end position="503"/>
    </location>
</feature>
<dbReference type="InterPro" id="IPR050782">
    <property type="entry name" value="PP1_regulatory_subunit_3"/>
</dbReference>
<feature type="compositionally biased region" description="Polar residues" evidence="1">
    <location>
        <begin position="739"/>
        <end position="759"/>
    </location>
</feature>
<dbReference type="InterPro" id="IPR038175">
    <property type="entry name" value="CBM21_dom_sf"/>
</dbReference>
<gene>
    <name evidence="3" type="ORF">BCR38DRAFT_351554</name>
</gene>
<dbReference type="GO" id="GO:0000164">
    <property type="term" value="C:protein phosphatase type 1 complex"/>
    <property type="evidence" value="ECO:0007669"/>
    <property type="project" value="TreeGrafter"/>
</dbReference>
<feature type="region of interest" description="Disordered" evidence="1">
    <location>
        <begin position="724"/>
        <end position="785"/>
    </location>
</feature>
<evidence type="ECO:0000256" key="1">
    <source>
        <dbReference type="SAM" id="MobiDB-lite"/>
    </source>
</evidence>
<comment type="caution">
    <text evidence="3">The sequence shown here is derived from an EMBL/GenBank/DDBJ whole genome shotgun (WGS) entry which is preliminary data.</text>
</comment>
<feature type="region of interest" description="Disordered" evidence="1">
    <location>
        <begin position="149"/>
        <end position="168"/>
    </location>
</feature>
<feature type="compositionally biased region" description="Low complexity" evidence="1">
    <location>
        <begin position="39"/>
        <end position="52"/>
    </location>
</feature>
<feature type="region of interest" description="Disordered" evidence="1">
    <location>
        <begin position="307"/>
        <end position="331"/>
    </location>
</feature>
<feature type="region of interest" description="Disordered" evidence="1">
    <location>
        <begin position="533"/>
        <end position="555"/>
    </location>
</feature>